<dbReference type="SUPFAM" id="SSF56235">
    <property type="entry name" value="N-terminal nucleophile aminohydrolases (Ntn hydrolases)"/>
    <property type="match status" value="1"/>
</dbReference>
<accession>A0A9Q0BY73</accession>
<dbReference type="SUPFAM" id="SSF52402">
    <property type="entry name" value="Adenine nucleotide alpha hydrolases-like"/>
    <property type="match status" value="1"/>
</dbReference>
<dbReference type="OrthoDB" id="409189at2759"/>
<feature type="region of interest" description="Disordered" evidence="6">
    <location>
        <begin position="405"/>
        <end position="435"/>
    </location>
</feature>
<feature type="domain" description="Glutamine amidotransferase type-2" evidence="7">
    <location>
        <begin position="1"/>
        <end position="186"/>
    </location>
</feature>
<dbReference type="GO" id="GO:0005829">
    <property type="term" value="C:cytosol"/>
    <property type="evidence" value="ECO:0007669"/>
    <property type="project" value="TreeGrafter"/>
</dbReference>
<keyword evidence="4" id="KW-0315">Glutamine amidotransferase</keyword>
<comment type="similarity">
    <text evidence="1">Belongs to the asparagine synthetase family.</text>
</comment>
<comment type="caution">
    <text evidence="8">The sequence shown here is derived from an EMBL/GenBank/DDBJ whole genome shotgun (WGS) entry which is preliminary data.</text>
</comment>
<evidence type="ECO:0000256" key="5">
    <source>
        <dbReference type="PIRSR" id="PIRSR001589-3"/>
    </source>
</evidence>
<dbReference type="PIRSF" id="PIRSF001589">
    <property type="entry name" value="Asn_synthetase_glu-h"/>
    <property type="match status" value="1"/>
</dbReference>
<dbReference type="Pfam" id="PF00733">
    <property type="entry name" value="Asn_synthase"/>
    <property type="match status" value="1"/>
</dbReference>
<evidence type="ECO:0000313" key="9">
    <source>
        <dbReference type="Proteomes" id="UP001151287"/>
    </source>
</evidence>
<keyword evidence="3" id="KW-0067">ATP-binding</keyword>
<dbReference type="InterPro" id="IPR014729">
    <property type="entry name" value="Rossmann-like_a/b/a_fold"/>
</dbReference>
<evidence type="ECO:0000259" key="7">
    <source>
        <dbReference type="PROSITE" id="PS51278"/>
    </source>
</evidence>
<evidence type="ECO:0000256" key="4">
    <source>
        <dbReference type="ARBA" id="ARBA00022962"/>
    </source>
</evidence>
<dbReference type="GO" id="GO:0005524">
    <property type="term" value="F:ATP binding"/>
    <property type="evidence" value="ECO:0007669"/>
    <property type="project" value="UniProtKB-KW"/>
</dbReference>
<evidence type="ECO:0000256" key="3">
    <source>
        <dbReference type="ARBA" id="ARBA00022840"/>
    </source>
</evidence>
<reference evidence="8" key="1">
    <citation type="journal article" date="2022" name="Cell">
        <title>Repeat-based holocentromeres influence genome architecture and karyotype evolution.</title>
        <authorList>
            <person name="Hofstatter P.G."/>
            <person name="Thangavel G."/>
            <person name="Lux T."/>
            <person name="Neumann P."/>
            <person name="Vondrak T."/>
            <person name="Novak P."/>
            <person name="Zhang M."/>
            <person name="Costa L."/>
            <person name="Castellani M."/>
            <person name="Scott A."/>
            <person name="Toegelov H."/>
            <person name="Fuchs J."/>
            <person name="Mata-Sucre Y."/>
            <person name="Dias Y."/>
            <person name="Vanzela A.L.L."/>
            <person name="Huettel B."/>
            <person name="Almeida C.C.S."/>
            <person name="Simkova H."/>
            <person name="Souza G."/>
            <person name="Pedrosa-Harand A."/>
            <person name="Macas J."/>
            <person name="Mayer K.F.X."/>
            <person name="Houben A."/>
            <person name="Marques A."/>
        </authorList>
    </citation>
    <scope>NUCLEOTIDE SEQUENCE</scope>
    <source>
        <strain evidence="8">RhyBre1mFocal</strain>
    </source>
</reference>
<feature type="site" description="Important for beta-aspartyl-AMP intermediate formation" evidence="5">
    <location>
        <position position="344"/>
    </location>
</feature>
<dbReference type="Gene3D" id="3.40.50.620">
    <property type="entry name" value="HUPs"/>
    <property type="match status" value="1"/>
</dbReference>
<protein>
    <recommendedName>
        <fullName evidence="7">Glutamine amidotransferase type-2 domain-containing protein</fullName>
    </recommendedName>
</protein>
<keyword evidence="9" id="KW-1185">Reference proteome</keyword>
<dbReference type="InterPro" id="IPR029055">
    <property type="entry name" value="Ntn_hydrolases_N"/>
</dbReference>
<keyword evidence="2" id="KW-0547">Nucleotide-binding</keyword>
<sequence length="435" mass="47734">MTPDYGLMRHMGIGLGHRRLSIIDLSVAGHQPMPSASGRYQMVYNGEITITACCAANSRIWARLRPGAPFRYGSHSGGLRGLGIEAALPRLNGMFAIAVWDRQRGVLTLACDPFGEKPLYYGIQGGRTLLFGSELKALYAHPAFAGTINRDALALYLRHNYIPAPHSIWEGIAKLEPGHSVEIRPEYPYHDCEALLGAYTTLWSGRAPIRLPDAPETVDQLEALLMDAVGLRMDADVPVGAFLSGGIESSLITALMQAQSSGRSRRSPSDLRIPSSTKPTMRGRLRRILGTEHTELVARPQDALDLITRLPAIWDEPFSDSSQIPTFLVSQLTRQHVTVCLSGDAGDELFGGYNRYIMAQRLGSLTRPSPARYAISPQPAWIRRLRARSFVLSVPCCPRRIAESAARPTAKGRRGSALQRSRRALPSPDLARHDA</sequence>
<dbReference type="PROSITE" id="PS51278">
    <property type="entry name" value="GATASE_TYPE_2"/>
    <property type="match status" value="1"/>
</dbReference>
<evidence type="ECO:0000256" key="1">
    <source>
        <dbReference type="ARBA" id="ARBA00005752"/>
    </source>
</evidence>
<dbReference type="CDD" id="cd00712">
    <property type="entry name" value="AsnB"/>
    <property type="match status" value="1"/>
</dbReference>
<feature type="region of interest" description="Disordered" evidence="6">
    <location>
        <begin position="258"/>
        <end position="278"/>
    </location>
</feature>
<evidence type="ECO:0000256" key="2">
    <source>
        <dbReference type="ARBA" id="ARBA00022741"/>
    </source>
</evidence>
<evidence type="ECO:0000313" key="8">
    <source>
        <dbReference type="EMBL" id="KAJ1682670.1"/>
    </source>
</evidence>
<dbReference type="PANTHER" id="PTHR43284">
    <property type="entry name" value="ASPARAGINE SYNTHETASE (GLUTAMINE-HYDROLYZING)"/>
    <property type="match status" value="1"/>
</dbReference>
<proteinExistence type="inferred from homology"/>
<dbReference type="Proteomes" id="UP001151287">
    <property type="component" value="Unassembled WGS sequence"/>
</dbReference>
<organism evidence="8 9">
    <name type="scientific">Rhynchospora breviuscula</name>
    <dbReference type="NCBI Taxonomy" id="2022672"/>
    <lineage>
        <taxon>Eukaryota</taxon>
        <taxon>Viridiplantae</taxon>
        <taxon>Streptophyta</taxon>
        <taxon>Embryophyta</taxon>
        <taxon>Tracheophyta</taxon>
        <taxon>Spermatophyta</taxon>
        <taxon>Magnoliopsida</taxon>
        <taxon>Liliopsida</taxon>
        <taxon>Poales</taxon>
        <taxon>Cyperaceae</taxon>
        <taxon>Cyperoideae</taxon>
        <taxon>Rhynchosporeae</taxon>
        <taxon>Rhynchospora</taxon>
    </lineage>
</organism>
<dbReference type="Pfam" id="PF13522">
    <property type="entry name" value="GATase_6"/>
    <property type="match status" value="1"/>
</dbReference>
<dbReference type="CDD" id="cd01991">
    <property type="entry name" value="Asn_synthase_B_C"/>
    <property type="match status" value="1"/>
</dbReference>
<name>A0A9Q0BY73_9POAL</name>
<dbReference type="GO" id="GO:0006529">
    <property type="term" value="P:asparagine biosynthetic process"/>
    <property type="evidence" value="ECO:0007669"/>
    <property type="project" value="InterPro"/>
</dbReference>
<dbReference type="InterPro" id="IPR033738">
    <property type="entry name" value="AsnB_N"/>
</dbReference>
<dbReference type="InterPro" id="IPR006426">
    <property type="entry name" value="Asn_synth_AEB"/>
</dbReference>
<dbReference type="AlphaFoldDB" id="A0A9Q0BY73"/>
<dbReference type="EMBL" id="JAMQYH010000532">
    <property type="protein sequence ID" value="KAJ1682670.1"/>
    <property type="molecule type" value="Genomic_DNA"/>
</dbReference>
<dbReference type="InterPro" id="IPR051786">
    <property type="entry name" value="ASN_synthetase/amidase"/>
</dbReference>
<evidence type="ECO:0000256" key="6">
    <source>
        <dbReference type="SAM" id="MobiDB-lite"/>
    </source>
</evidence>
<gene>
    <name evidence="8" type="ORF">LUZ63_022107</name>
</gene>
<dbReference type="InterPro" id="IPR001962">
    <property type="entry name" value="Asn_synthase"/>
</dbReference>
<dbReference type="PANTHER" id="PTHR43284:SF1">
    <property type="entry name" value="ASPARAGINE SYNTHETASE"/>
    <property type="match status" value="1"/>
</dbReference>
<dbReference type="Gene3D" id="3.60.20.10">
    <property type="entry name" value="Glutamine Phosphoribosylpyrophosphate, subunit 1, domain 1"/>
    <property type="match status" value="2"/>
</dbReference>
<dbReference type="GO" id="GO:0004066">
    <property type="term" value="F:asparagine synthase (glutamine-hydrolyzing) activity"/>
    <property type="evidence" value="ECO:0007669"/>
    <property type="project" value="InterPro"/>
</dbReference>
<dbReference type="InterPro" id="IPR017932">
    <property type="entry name" value="GATase_2_dom"/>
</dbReference>